<proteinExistence type="predicted"/>
<organism evidence="2 3">
    <name type="scientific">Myriangium duriaei CBS 260.36</name>
    <dbReference type="NCBI Taxonomy" id="1168546"/>
    <lineage>
        <taxon>Eukaryota</taxon>
        <taxon>Fungi</taxon>
        <taxon>Dikarya</taxon>
        <taxon>Ascomycota</taxon>
        <taxon>Pezizomycotina</taxon>
        <taxon>Dothideomycetes</taxon>
        <taxon>Dothideomycetidae</taxon>
        <taxon>Myriangiales</taxon>
        <taxon>Myriangiaceae</taxon>
        <taxon>Myriangium</taxon>
    </lineage>
</organism>
<evidence type="ECO:0000256" key="1">
    <source>
        <dbReference type="SAM" id="SignalP"/>
    </source>
</evidence>
<evidence type="ECO:0000313" key="3">
    <source>
        <dbReference type="Proteomes" id="UP000799439"/>
    </source>
</evidence>
<comment type="caution">
    <text evidence="2">The sequence shown here is derived from an EMBL/GenBank/DDBJ whole genome shotgun (WGS) entry which is preliminary data.</text>
</comment>
<evidence type="ECO:0000313" key="2">
    <source>
        <dbReference type="EMBL" id="KAF2148921.1"/>
    </source>
</evidence>
<feature type="signal peptide" evidence="1">
    <location>
        <begin position="1"/>
        <end position="20"/>
    </location>
</feature>
<dbReference type="EMBL" id="ML996092">
    <property type="protein sequence ID" value="KAF2148921.1"/>
    <property type="molecule type" value="Genomic_DNA"/>
</dbReference>
<gene>
    <name evidence="2" type="ORF">K461DRAFT_282396</name>
</gene>
<dbReference type="AlphaFoldDB" id="A0A9P4ISL0"/>
<protein>
    <submittedName>
        <fullName evidence="2">Uncharacterized protein</fullName>
    </submittedName>
</protein>
<reference evidence="2" key="1">
    <citation type="journal article" date="2020" name="Stud. Mycol.">
        <title>101 Dothideomycetes genomes: a test case for predicting lifestyles and emergence of pathogens.</title>
        <authorList>
            <person name="Haridas S."/>
            <person name="Albert R."/>
            <person name="Binder M."/>
            <person name="Bloem J."/>
            <person name="Labutti K."/>
            <person name="Salamov A."/>
            <person name="Andreopoulos B."/>
            <person name="Baker S."/>
            <person name="Barry K."/>
            <person name="Bills G."/>
            <person name="Bluhm B."/>
            <person name="Cannon C."/>
            <person name="Castanera R."/>
            <person name="Culley D."/>
            <person name="Daum C."/>
            <person name="Ezra D."/>
            <person name="Gonzalez J."/>
            <person name="Henrissat B."/>
            <person name="Kuo A."/>
            <person name="Liang C."/>
            <person name="Lipzen A."/>
            <person name="Lutzoni F."/>
            <person name="Magnuson J."/>
            <person name="Mondo S."/>
            <person name="Nolan M."/>
            <person name="Ohm R."/>
            <person name="Pangilinan J."/>
            <person name="Park H.-J."/>
            <person name="Ramirez L."/>
            <person name="Alfaro M."/>
            <person name="Sun H."/>
            <person name="Tritt A."/>
            <person name="Yoshinaga Y."/>
            <person name="Zwiers L.-H."/>
            <person name="Turgeon B."/>
            <person name="Goodwin S."/>
            <person name="Spatafora J."/>
            <person name="Crous P."/>
            <person name="Grigoriev I."/>
        </authorList>
    </citation>
    <scope>NUCLEOTIDE SEQUENCE</scope>
    <source>
        <strain evidence="2">CBS 260.36</strain>
    </source>
</reference>
<keyword evidence="3" id="KW-1185">Reference proteome</keyword>
<sequence length="94" mass="10275">MQFTAVSILLVSAITGLVQATPNPGNVPSKMNGKLECTSYRVMPNKKVSLECVSLIECKLMQKTTKSIPSGTHPDTKALWKEMAQKCKDKCSCK</sequence>
<feature type="chain" id="PRO_5040204041" evidence="1">
    <location>
        <begin position="21"/>
        <end position="94"/>
    </location>
</feature>
<accession>A0A9P4ISL0</accession>
<keyword evidence="1" id="KW-0732">Signal</keyword>
<dbReference type="Proteomes" id="UP000799439">
    <property type="component" value="Unassembled WGS sequence"/>
</dbReference>
<name>A0A9P4ISL0_9PEZI</name>